<dbReference type="Proteomes" id="UP000782312">
    <property type="component" value="Unassembled WGS sequence"/>
</dbReference>
<gene>
    <name evidence="1" type="ORF">HYZ11_16245</name>
</gene>
<proteinExistence type="predicted"/>
<evidence type="ECO:0000313" key="2">
    <source>
        <dbReference type="Proteomes" id="UP000782312"/>
    </source>
</evidence>
<dbReference type="SUPFAM" id="SSF103007">
    <property type="entry name" value="Hypothetical protein TT1725"/>
    <property type="match status" value="1"/>
</dbReference>
<sequence length="94" mass="10457">MATMGLLTVDLQIYESASLKAKRKIVQSIVTRLRQRFNVSVAELDFQDKWQICRIGVGAVANDGRFLDSQLRKALDAIEGMGLAVVTDFTIEIV</sequence>
<organism evidence="1 2">
    <name type="scientific">Tectimicrobiota bacterium</name>
    <dbReference type="NCBI Taxonomy" id="2528274"/>
    <lineage>
        <taxon>Bacteria</taxon>
        <taxon>Pseudomonadati</taxon>
        <taxon>Nitrospinota/Tectimicrobiota group</taxon>
        <taxon>Candidatus Tectimicrobiota</taxon>
    </lineage>
</organism>
<dbReference type="AlphaFoldDB" id="A0A932I1U9"/>
<dbReference type="PANTHER" id="PTHR36441:SF1">
    <property type="entry name" value="DUF503 DOMAIN-CONTAINING PROTEIN"/>
    <property type="match status" value="1"/>
</dbReference>
<reference evidence="1" key="1">
    <citation type="submission" date="2020-07" db="EMBL/GenBank/DDBJ databases">
        <title>Huge and variable diversity of episymbiotic CPR bacteria and DPANN archaea in groundwater ecosystems.</title>
        <authorList>
            <person name="He C.Y."/>
            <person name="Keren R."/>
            <person name="Whittaker M."/>
            <person name="Farag I.F."/>
            <person name="Doudna J."/>
            <person name="Cate J.H.D."/>
            <person name="Banfield J.F."/>
        </authorList>
    </citation>
    <scope>NUCLEOTIDE SEQUENCE</scope>
    <source>
        <strain evidence="1">NC_groundwater_763_Ag_S-0.2um_68_21</strain>
    </source>
</reference>
<dbReference type="InterPro" id="IPR036746">
    <property type="entry name" value="TT1725-like_sf"/>
</dbReference>
<dbReference type="Gene3D" id="3.30.70.1120">
    <property type="entry name" value="TT1725-like"/>
    <property type="match status" value="1"/>
</dbReference>
<comment type="caution">
    <text evidence="1">The sequence shown here is derived from an EMBL/GenBank/DDBJ whole genome shotgun (WGS) entry which is preliminary data.</text>
</comment>
<dbReference type="PANTHER" id="PTHR36441">
    <property type="entry name" value="HYPOTHETICAL CYTOSOLIC PROTEIN"/>
    <property type="match status" value="1"/>
</dbReference>
<dbReference type="Pfam" id="PF04456">
    <property type="entry name" value="DUF503"/>
    <property type="match status" value="1"/>
</dbReference>
<accession>A0A932I1U9</accession>
<dbReference type="InterPro" id="IPR007546">
    <property type="entry name" value="DUF503"/>
</dbReference>
<name>A0A932I1U9_UNCTE</name>
<protein>
    <submittedName>
        <fullName evidence="1">DUF503 domain-containing protein</fullName>
    </submittedName>
</protein>
<evidence type="ECO:0000313" key="1">
    <source>
        <dbReference type="EMBL" id="MBI3129158.1"/>
    </source>
</evidence>
<dbReference type="EMBL" id="JACPUR010000038">
    <property type="protein sequence ID" value="MBI3129158.1"/>
    <property type="molecule type" value="Genomic_DNA"/>
</dbReference>